<feature type="signal peptide" evidence="2">
    <location>
        <begin position="1"/>
        <end position="16"/>
    </location>
</feature>
<dbReference type="Proteomes" id="UP001363622">
    <property type="component" value="Unassembled WGS sequence"/>
</dbReference>
<dbReference type="EMBL" id="JBBPHU010000001">
    <property type="protein sequence ID" value="KAK7523554.1"/>
    <property type="molecule type" value="Genomic_DNA"/>
</dbReference>
<dbReference type="PANTHER" id="PTHR39613:SF1">
    <property type="entry name" value="ANCHORED CELL WALL PROTEIN, PUTATIVE (AFU_ORTHOLOGUE AFUA_4G08960)-RELATED"/>
    <property type="match status" value="1"/>
</dbReference>
<gene>
    <name evidence="5" type="ORF">IWZ03DRAFT_397247</name>
</gene>
<feature type="region of interest" description="Disordered" evidence="1">
    <location>
        <begin position="193"/>
        <end position="274"/>
    </location>
</feature>
<reference evidence="5 6" key="1">
    <citation type="submission" date="2024-04" db="EMBL/GenBank/DDBJ databases">
        <title>Phyllosticta paracitricarpa is synonymous to the EU quarantine fungus P. citricarpa based on phylogenomic analyses.</title>
        <authorList>
            <consortium name="Lawrence Berkeley National Laboratory"/>
            <person name="Van Ingen-Buijs V.A."/>
            <person name="Van Westerhoven A.C."/>
            <person name="Haridas S."/>
            <person name="Skiadas P."/>
            <person name="Martin F."/>
            <person name="Groenewald J.Z."/>
            <person name="Crous P.W."/>
            <person name="Seidl M.F."/>
        </authorList>
    </citation>
    <scope>NUCLEOTIDE SEQUENCE [LARGE SCALE GENOMIC DNA]</scope>
    <source>
        <strain evidence="5 6">CBS 123371</strain>
    </source>
</reference>
<evidence type="ECO:0000313" key="6">
    <source>
        <dbReference type="Proteomes" id="UP001363622"/>
    </source>
</evidence>
<feature type="compositionally biased region" description="Low complexity" evidence="1">
    <location>
        <begin position="257"/>
        <end position="274"/>
    </location>
</feature>
<name>A0ABR1KXG3_9PEZI</name>
<evidence type="ECO:0000256" key="1">
    <source>
        <dbReference type="SAM" id="MobiDB-lite"/>
    </source>
</evidence>
<comment type="caution">
    <text evidence="5">The sequence shown here is derived from an EMBL/GenBank/DDBJ whole genome shotgun (WGS) entry which is preliminary data.</text>
</comment>
<evidence type="ECO:0000313" key="5">
    <source>
        <dbReference type="EMBL" id="KAK7523554.1"/>
    </source>
</evidence>
<feature type="chain" id="PRO_5045635067" evidence="2">
    <location>
        <begin position="17"/>
        <end position="448"/>
    </location>
</feature>
<feature type="domain" description="Ubiquitin 3 binding protein But2 C-terminal" evidence="3">
    <location>
        <begin position="293"/>
        <end position="438"/>
    </location>
</feature>
<feature type="compositionally biased region" description="Pro residues" evidence="1">
    <location>
        <begin position="224"/>
        <end position="236"/>
    </location>
</feature>
<accession>A0ABR1KXG3</accession>
<keyword evidence="6" id="KW-1185">Reference proteome</keyword>
<dbReference type="InterPro" id="IPR018620">
    <property type="entry name" value="Ubiquitin3-bd_protein_But2_C"/>
</dbReference>
<dbReference type="PANTHER" id="PTHR39613">
    <property type="entry name" value="ANCHORED CELL WALL PROTEIN, PUTATIVE (AFU_ORTHOLOGUE AFUA_4G08960)-RELATED"/>
    <property type="match status" value="1"/>
</dbReference>
<sequence length="448" mass="46349">MKYALAPLAFTLGASAAALKRSQCCFEIDASGGVSGTVGQLSDGQNRIGGGYSPTTFCLNNGGITDSNGRGCIVTDASGQFQCDQGKTPATGFSVGGNGTLVFNGKAQFYGCPAADGEDNIYTRPVQSQDKCVPVMLSTGGQCSSSSGGQGTPSGSVPFSTPVASGPVGTPYQTPYTPAYSYGTPAYSYGTPAYSQPAARATHRSPTRSPLRRRRPRNTLKQPLPTPPRSIKPLPSPGVFTSPAPQPSQPGTPVIPGTPYTPAGTPATPVGTPGTPGATPANACPTDLAGDFQYPHLIVPVNSSAPSTAYGTQYNGTLSSTTCTTYNFDIPTNYSSSATCTLEFLFPHQDELETSAFEFSAGSSDDGTVEFSRLSAPVDQSTAWDSVPDVQNVYGEWAVRPGNGYVVASAACTPGQTFGVKACSKGGLELNYFQDWNPSPIGLFVRSC</sequence>
<dbReference type="Pfam" id="PF22799">
    <property type="entry name" value="PIR1-like_C"/>
    <property type="match status" value="1"/>
</dbReference>
<protein>
    <submittedName>
        <fullName evidence="5">Ubiquitin 3 binding protein But2 C-terminal domain-containing protein</fullName>
    </submittedName>
</protein>
<organism evidence="5 6">
    <name type="scientific">Phyllosticta citriasiana</name>
    <dbReference type="NCBI Taxonomy" id="595635"/>
    <lineage>
        <taxon>Eukaryota</taxon>
        <taxon>Fungi</taxon>
        <taxon>Dikarya</taxon>
        <taxon>Ascomycota</taxon>
        <taxon>Pezizomycotina</taxon>
        <taxon>Dothideomycetes</taxon>
        <taxon>Dothideomycetes incertae sedis</taxon>
        <taxon>Botryosphaeriales</taxon>
        <taxon>Phyllostictaceae</taxon>
        <taxon>Phyllosticta</taxon>
    </lineage>
</organism>
<keyword evidence="2" id="KW-0732">Signal</keyword>
<evidence type="ECO:0000256" key="2">
    <source>
        <dbReference type="SAM" id="SignalP"/>
    </source>
</evidence>
<feature type="compositionally biased region" description="Basic residues" evidence="1">
    <location>
        <begin position="201"/>
        <end position="218"/>
    </location>
</feature>
<dbReference type="InterPro" id="IPR054508">
    <property type="entry name" value="PIR1-like_C"/>
</dbReference>
<feature type="domain" description="Cell wall mannoprotein PIR1-like C-terminal" evidence="4">
    <location>
        <begin position="62"/>
        <end position="135"/>
    </location>
</feature>
<dbReference type="Pfam" id="PF09792">
    <property type="entry name" value="But2"/>
    <property type="match status" value="1"/>
</dbReference>
<proteinExistence type="predicted"/>
<feature type="region of interest" description="Disordered" evidence="1">
    <location>
        <begin position="142"/>
        <end position="162"/>
    </location>
</feature>
<evidence type="ECO:0000259" key="4">
    <source>
        <dbReference type="Pfam" id="PF22799"/>
    </source>
</evidence>
<evidence type="ECO:0000259" key="3">
    <source>
        <dbReference type="Pfam" id="PF09792"/>
    </source>
</evidence>